<protein>
    <recommendedName>
        <fullName evidence="1">DUF5615 domain-containing protein</fullName>
    </recommendedName>
</protein>
<dbReference type="RefSeq" id="WP_144278483.1">
    <property type="nucleotide sequence ID" value="NZ_CP041730.1"/>
</dbReference>
<name>A0A516SG71_9NEIS</name>
<proteinExistence type="predicted"/>
<dbReference type="AlphaFoldDB" id="A0A516SG71"/>
<organism evidence="2 3">
    <name type="scientific">Chitinimonas arctica</name>
    <dbReference type="NCBI Taxonomy" id="2594795"/>
    <lineage>
        <taxon>Bacteria</taxon>
        <taxon>Pseudomonadati</taxon>
        <taxon>Pseudomonadota</taxon>
        <taxon>Betaproteobacteria</taxon>
        <taxon>Neisseriales</taxon>
        <taxon>Chitinibacteraceae</taxon>
        <taxon>Chitinimonas</taxon>
    </lineage>
</organism>
<evidence type="ECO:0000259" key="1">
    <source>
        <dbReference type="Pfam" id="PF18480"/>
    </source>
</evidence>
<keyword evidence="3" id="KW-1185">Reference proteome</keyword>
<dbReference type="OrthoDB" id="334367at2"/>
<accession>A0A516SG71</accession>
<feature type="domain" description="DUF5615" evidence="1">
    <location>
        <begin position="1"/>
        <end position="109"/>
    </location>
</feature>
<dbReference type="Pfam" id="PF18480">
    <property type="entry name" value="DUF5615"/>
    <property type="match status" value="1"/>
</dbReference>
<reference evidence="3" key="1">
    <citation type="submission" date="2019-07" db="EMBL/GenBank/DDBJ databases">
        <title>Chitinimonas sp. nov., isolated from Ny-Alesund, arctica soil.</title>
        <authorList>
            <person name="Xu Q."/>
            <person name="Peng F."/>
        </authorList>
    </citation>
    <scope>NUCLEOTIDE SEQUENCE [LARGE SCALE GENOMIC DNA]</scope>
    <source>
        <strain evidence="3">R3-44</strain>
    </source>
</reference>
<evidence type="ECO:0000313" key="3">
    <source>
        <dbReference type="Proteomes" id="UP000317550"/>
    </source>
</evidence>
<dbReference type="InterPro" id="IPR041049">
    <property type="entry name" value="DUF5615"/>
</dbReference>
<dbReference type="KEGG" id="cari:FNU76_12360"/>
<dbReference type="Proteomes" id="UP000317550">
    <property type="component" value="Chromosome"/>
</dbReference>
<gene>
    <name evidence="2" type="ORF">FNU76_12360</name>
</gene>
<evidence type="ECO:0000313" key="2">
    <source>
        <dbReference type="EMBL" id="QDQ27090.1"/>
    </source>
</evidence>
<sequence>MKLLIDMNLSPKWVGVLAEAGLEAMHWTALGPANAPDPEIMAYAKSYDFIVVTNDLDFGTILSATQGDKPSVVQIRSVDLNPDAIGHFVITALKQMEAELLEGALLTIDTNRTRMRLLPLGRK</sequence>
<dbReference type="EMBL" id="CP041730">
    <property type="protein sequence ID" value="QDQ27090.1"/>
    <property type="molecule type" value="Genomic_DNA"/>
</dbReference>